<evidence type="ECO:0000256" key="2">
    <source>
        <dbReference type="SAM" id="MobiDB-lite"/>
    </source>
</evidence>
<dbReference type="Proteomes" id="UP000444721">
    <property type="component" value="Unassembled WGS sequence"/>
</dbReference>
<organism evidence="4 5">
    <name type="scientific">Naegleria fowleri</name>
    <name type="common">Brain eating amoeba</name>
    <dbReference type="NCBI Taxonomy" id="5763"/>
    <lineage>
        <taxon>Eukaryota</taxon>
        <taxon>Discoba</taxon>
        <taxon>Heterolobosea</taxon>
        <taxon>Tetramitia</taxon>
        <taxon>Eutetramitia</taxon>
        <taxon>Vahlkampfiidae</taxon>
        <taxon>Naegleria</taxon>
    </lineage>
</organism>
<dbReference type="SUPFAM" id="SSF53383">
    <property type="entry name" value="PLP-dependent transferases"/>
    <property type="match status" value="1"/>
</dbReference>
<dbReference type="RefSeq" id="XP_044559898.1">
    <property type="nucleotide sequence ID" value="XM_044709517.1"/>
</dbReference>
<dbReference type="VEuPathDB" id="AmoebaDB:NF0084730"/>
<dbReference type="Gene3D" id="3.40.640.10">
    <property type="entry name" value="Type I PLP-dependent aspartate aminotransferase-like (Major domain)"/>
    <property type="match status" value="1"/>
</dbReference>
<dbReference type="VEuPathDB" id="AmoebaDB:NfTy_043980"/>
<keyword evidence="1" id="KW-0501">Molybdenum cofactor biosynthesis</keyword>
<feature type="domain" description="MOSC" evidence="3">
    <location>
        <begin position="690"/>
        <end position="848"/>
    </location>
</feature>
<evidence type="ECO:0000259" key="3">
    <source>
        <dbReference type="PROSITE" id="PS51340"/>
    </source>
</evidence>
<dbReference type="PANTHER" id="PTHR14237:SF80">
    <property type="entry name" value="MOLYBDENUM COFACTOR SULFURASE"/>
    <property type="match status" value="1"/>
</dbReference>
<name>A0A6A5BNM1_NAEFO</name>
<dbReference type="PROSITE" id="PS51340">
    <property type="entry name" value="MOSC"/>
    <property type="match status" value="1"/>
</dbReference>
<dbReference type="GeneID" id="68113156"/>
<dbReference type="OMA" id="PCTRCQM"/>
<gene>
    <name evidence="4" type="ORF">FDP41_005938</name>
</gene>
<dbReference type="InterPro" id="IPR015421">
    <property type="entry name" value="PyrdxlP-dep_Trfase_major"/>
</dbReference>
<reference evidence="4 5" key="1">
    <citation type="journal article" date="2019" name="Sci. Rep.">
        <title>Nanopore sequencing improves the draft genome of the human pathogenic amoeba Naegleria fowleri.</title>
        <authorList>
            <person name="Liechti N."/>
            <person name="Schurch N."/>
            <person name="Bruggmann R."/>
            <person name="Wittwer M."/>
        </authorList>
    </citation>
    <scope>NUCLEOTIDE SEQUENCE [LARGE SCALE GENOMIC DNA]</scope>
    <source>
        <strain evidence="4 5">ATCC 30894</strain>
    </source>
</reference>
<dbReference type="InterPro" id="IPR005303">
    <property type="entry name" value="MOCOS_middle"/>
</dbReference>
<sequence>MSSSFSIRAVEPSSAHHQDEEGISSSTSYFSEMEQLREKYFDPSGQVIHLDHAGSTMYSSECLKKVFEKLFNHHANLLSNPHSDGSFSANLTNQLIAESRQFVLQEIFNTSLKEYDLVFTLNASHSLKIISECFPLSAKSCVSYLTLSHNSLIGALRSCLNPNHEEFQHDHVPYHSNRVIVCNNLEEVREKVKEWSEDDHHLVGLTAECNSTGTKFDDFTIFPYLNRHHPNVYTILDVSKHSSTNVPIDLSKYKPDFVVFSFYKWFGYPTGLGALLIRKMRVSNIDFRPRNGYFSGGVVQVNTAKAPFFTKYRADSFHSMLENGTLPFLTICEMLFYLKEIQQMYSSKSCKKSSNSEQNGQQESLIPFREIFKIIQQHCNHVQEYCAKQLKNLCHYNGAKVVHIYNEDNIGKTSIINMNVFNSRGQMVGYSQVQEICSLNLFNIRTGCFCVPGACQQLFNISSEEMIDNFKRGGKICWDNSMDVIPGSSKPTGSVRLSFGYCSILADVDKFISLLKSHFVETCPNVGSLVKPKYNVMDDRIKVTHFYIYPIKGCGAMKLFQEHRCDKHKNVTSWNLHNDTGAYLDREWAILDEKNGVLGLKKCPRLALIEPFIDLERRLLIISLWKSMEQQDVQFIHEPTTIQLPLDEFPSIMLDDATICGRHYETCVYSGDVNEKLSCFLGQSVRLIRRKKSDNEMESTSNKCKSSFSNEGNKGLFLILNESSLIDLNQRLKNSQSATANSNENSTDSIEWLIDRMRPNIVIRGLEAYEEDHIKSLYIHDIPFQINFSCPRCTTICMNPKTLKQEQEPLKTLYTYRKQEHSAMFGVLANHYIITQGSDEKPVMMKFY</sequence>
<dbReference type="GO" id="GO:0030170">
    <property type="term" value="F:pyridoxal phosphate binding"/>
    <property type="evidence" value="ECO:0007669"/>
    <property type="project" value="InterPro"/>
</dbReference>
<dbReference type="Pfam" id="PF00266">
    <property type="entry name" value="Aminotran_5"/>
    <property type="match status" value="1"/>
</dbReference>
<dbReference type="AlphaFoldDB" id="A0A6A5BNM1"/>
<keyword evidence="5" id="KW-1185">Reference proteome</keyword>
<dbReference type="OrthoDB" id="10264306at2759"/>
<dbReference type="Gene3D" id="3.90.1150.10">
    <property type="entry name" value="Aspartate Aminotransferase, domain 1"/>
    <property type="match status" value="1"/>
</dbReference>
<dbReference type="VEuPathDB" id="AmoebaDB:FDP41_005938"/>
<comment type="caution">
    <text evidence="4">The sequence shown here is derived from an EMBL/GenBank/DDBJ whole genome shotgun (WGS) entry which is preliminary data.</text>
</comment>
<dbReference type="Pfam" id="PF03476">
    <property type="entry name" value="MOSC_N"/>
    <property type="match status" value="1"/>
</dbReference>
<dbReference type="InterPro" id="IPR015422">
    <property type="entry name" value="PyrdxlP-dep_Trfase_small"/>
</dbReference>
<dbReference type="GO" id="GO:0003824">
    <property type="term" value="F:catalytic activity"/>
    <property type="evidence" value="ECO:0007669"/>
    <property type="project" value="InterPro"/>
</dbReference>
<proteinExistence type="predicted"/>
<dbReference type="SUPFAM" id="SSF141673">
    <property type="entry name" value="MOSC N-terminal domain-like"/>
    <property type="match status" value="1"/>
</dbReference>
<dbReference type="InterPro" id="IPR005302">
    <property type="entry name" value="MoCF_Sase_C"/>
</dbReference>
<accession>A0A6A5BNM1</accession>
<evidence type="ECO:0000256" key="1">
    <source>
        <dbReference type="ARBA" id="ARBA00023150"/>
    </source>
</evidence>
<protein>
    <recommendedName>
        <fullName evidence="3">MOSC domain-containing protein</fullName>
    </recommendedName>
</protein>
<dbReference type="InterPro" id="IPR000192">
    <property type="entry name" value="Aminotrans_V_dom"/>
</dbReference>
<evidence type="ECO:0000313" key="4">
    <source>
        <dbReference type="EMBL" id="KAF0975185.1"/>
    </source>
</evidence>
<dbReference type="EMBL" id="VFQX01000048">
    <property type="protein sequence ID" value="KAF0975185.1"/>
    <property type="molecule type" value="Genomic_DNA"/>
</dbReference>
<evidence type="ECO:0000313" key="5">
    <source>
        <dbReference type="Proteomes" id="UP000444721"/>
    </source>
</evidence>
<feature type="region of interest" description="Disordered" evidence="2">
    <location>
        <begin position="1"/>
        <end position="24"/>
    </location>
</feature>
<dbReference type="Pfam" id="PF03473">
    <property type="entry name" value="MOSC"/>
    <property type="match status" value="1"/>
</dbReference>
<dbReference type="PANTHER" id="PTHR14237">
    <property type="entry name" value="MOLYBDOPTERIN COFACTOR SULFURASE MOSC"/>
    <property type="match status" value="1"/>
</dbReference>
<dbReference type="GO" id="GO:0030151">
    <property type="term" value="F:molybdenum ion binding"/>
    <property type="evidence" value="ECO:0007669"/>
    <property type="project" value="InterPro"/>
</dbReference>
<dbReference type="InterPro" id="IPR015424">
    <property type="entry name" value="PyrdxlP-dep_Trfase"/>
</dbReference>
<dbReference type="GO" id="GO:0006777">
    <property type="term" value="P:Mo-molybdopterin cofactor biosynthetic process"/>
    <property type="evidence" value="ECO:0007669"/>
    <property type="project" value="UniProtKB-KW"/>
</dbReference>